<dbReference type="InterPro" id="IPR014001">
    <property type="entry name" value="Helicase_ATP-bd"/>
</dbReference>
<dbReference type="SMART" id="SM00487">
    <property type="entry name" value="DEXDc"/>
    <property type="match status" value="1"/>
</dbReference>
<organism evidence="9 10">
    <name type="scientific">Caenorhabditis angaria</name>
    <dbReference type="NCBI Taxonomy" id="860376"/>
    <lineage>
        <taxon>Eukaryota</taxon>
        <taxon>Metazoa</taxon>
        <taxon>Ecdysozoa</taxon>
        <taxon>Nematoda</taxon>
        <taxon>Chromadorea</taxon>
        <taxon>Rhabditida</taxon>
        <taxon>Rhabditina</taxon>
        <taxon>Rhabditomorpha</taxon>
        <taxon>Rhabditoidea</taxon>
        <taxon>Rhabditidae</taxon>
        <taxon>Peloderinae</taxon>
        <taxon>Caenorhabditis</taxon>
    </lineage>
</organism>
<dbReference type="InterPro" id="IPR001841">
    <property type="entry name" value="Znf_RING"/>
</dbReference>
<dbReference type="InterPro" id="IPR027417">
    <property type="entry name" value="P-loop_NTPase"/>
</dbReference>
<dbReference type="GO" id="GO:0005524">
    <property type="term" value="F:ATP binding"/>
    <property type="evidence" value="ECO:0007669"/>
    <property type="project" value="InterPro"/>
</dbReference>
<dbReference type="Pfam" id="PF00271">
    <property type="entry name" value="Helicase_C"/>
    <property type="match status" value="1"/>
</dbReference>
<dbReference type="InterPro" id="IPR001650">
    <property type="entry name" value="Helicase_C-like"/>
</dbReference>
<dbReference type="GO" id="GO:0005634">
    <property type="term" value="C:nucleus"/>
    <property type="evidence" value="ECO:0007669"/>
    <property type="project" value="TreeGrafter"/>
</dbReference>
<dbReference type="Gene3D" id="3.40.50.10810">
    <property type="entry name" value="Tandem AAA-ATPase domain"/>
    <property type="match status" value="2"/>
</dbReference>
<evidence type="ECO:0000256" key="1">
    <source>
        <dbReference type="ARBA" id="ARBA00022723"/>
    </source>
</evidence>
<accession>A0A9P1IAB2</accession>
<evidence type="ECO:0000256" key="2">
    <source>
        <dbReference type="ARBA" id="ARBA00022771"/>
    </source>
</evidence>
<evidence type="ECO:0000256" key="6">
    <source>
        <dbReference type="SAM" id="MobiDB-lite"/>
    </source>
</evidence>
<dbReference type="PROSITE" id="PS51194">
    <property type="entry name" value="HELICASE_CTER"/>
    <property type="match status" value="1"/>
</dbReference>
<dbReference type="OrthoDB" id="423559at2759"/>
<dbReference type="Pfam" id="PF00097">
    <property type="entry name" value="zf-C3HC4"/>
    <property type="match status" value="1"/>
</dbReference>
<dbReference type="GO" id="GO:0006974">
    <property type="term" value="P:DNA damage response"/>
    <property type="evidence" value="ECO:0007669"/>
    <property type="project" value="TreeGrafter"/>
</dbReference>
<dbReference type="Proteomes" id="UP001152747">
    <property type="component" value="Unassembled WGS sequence"/>
</dbReference>
<dbReference type="InterPro" id="IPR049730">
    <property type="entry name" value="SNF2/RAD54-like_C"/>
</dbReference>
<dbReference type="CDD" id="cd18793">
    <property type="entry name" value="SF2_C_SNF"/>
    <property type="match status" value="1"/>
</dbReference>
<gene>
    <name evidence="9" type="ORF">CAMP_LOCUS3590</name>
</gene>
<evidence type="ECO:0000259" key="8">
    <source>
        <dbReference type="PROSITE" id="PS51194"/>
    </source>
</evidence>
<keyword evidence="10" id="KW-1185">Reference proteome</keyword>
<dbReference type="Gene3D" id="3.30.40.10">
    <property type="entry name" value="Zinc/RING finger domain, C3HC4 (zinc finger)"/>
    <property type="match status" value="1"/>
</dbReference>
<evidence type="ECO:0000256" key="5">
    <source>
        <dbReference type="PROSITE-ProRule" id="PRU00175"/>
    </source>
</evidence>
<dbReference type="GO" id="GO:0061630">
    <property type="term" value="F:ubiquitin protein ligase activity"/>
    <property type="evidence" value="ECO:0007669"/>
    <property type="project" value="TreeGrafter"/>
</dbReference>
<feature type="domain" description="RING-type" evidence="7">
    <location>
        <begin position="1220"/>
        <end position="1264"/>
    </location>
</feature>
<keyword evidence="4" id="KW-0862">Zinc</keyword>
<comment type="caution">
    <text evidence="9">The sequence shown here is derived from an EMBL/GenBank/DDBJ whole genome shotgun (WGS) entry which is preliminary data.</text>
</comment>
<dbReference type="Gene3D" id="3.40.50.300">
    <property type="entry name" value="P-loop containing nucleotide triphosphate hydrolases"/>
    <property type="match status" value="1"/>
</dbReference>
<dbReference type="PANTHER" id="PTHR45865:SF1">
    <property type="entry name" value="E3 UBIQUITIN-PROTEIN LIGASE SHPRH"/>
    <property type="match status" value="1"/>
</dbReference>
<dbReference type="EMBL" id="CANHGI010000002">
    <property type="protein sequence ID" value="CAI5440953.1"/>
    <property type="molecule type" value="Genomic_DNA"/>
</dbReference>
<dbReference type="InterPro" id="IPR038718">
    <property type="entry name" value="SNF2-like_sf"/>
</dbReference>
<name>A0A9P1IAB2_9PELO</name>
<feature type="region of interest" description="Disordered" evidence="6">
    <location>
        <begin position="763"/>
        <end position="810"/>
    </location>
</feature>
<dbReference type="GO" id="GO:0016787">
    <property type="term" value="F:hydrolase activity"/>
    <property type="evidence" value="ECO:0007669"/>
    <property type="project" value="UniProtKB-KW"/>
</dbReference>
<evidence type="ECO:0000256" key="4">
    <source>
        <dbReference type="ARBA" id="ARBA00022833"/>
    </source>
</evidence>
<sequence>MTTFAFPLELNDLQESSVLYVQYEIDEPDICVFIDLEKEKTKGDLSCFGKNAILITRLSVDTIGPFAFKLLKLSAQFPGHFELAGIEMLWSLSGNNRFQINIQAKFENLLESFDDEKIGELSKHKIGRTINSFFTTLSLWNSNSLALWPNNPRYNSKEGSDFFAFFNALQKTTEDWQPENGNEDKYEVRDDLLNSQLMDYQKTTVKWMISREIDGKNTEFFGLFQCLPIESIFYYPAFGVFSRKSGDLRIESIPNGGILADEMGLGKTLEMLALIVSNRKEVRGYLKNEELEEKLDWKQYKRKKSKKNGPFPVNYTPDQMTLTRKLSFMFRLVSKQNKILRYSAPDKYRSNQQIKREILRNCTKCQELCVEQKCGWKAEFDAENIVFLCPQCMAKEDILEVGTTLVIMPETLSLQWYQEIVKHCNENLRVMFYFGLKKTGYLNPHDIAKHDLIFVTYETLLTELTFANFKNFNESGDAKYSPSSMNHVKWWRLIADESQLVEVGSTKPAQMCQILQAKYKWAMTGTPILKDIHGLGGLFDFIDFWPLSNEHFWNNFVIPDFLSKVEKNEAGQSWLIKFGSQVMRRNSKSMVEAQIKLPKLVEIEKIVKFSTIEERKYKNDRDELRDSIENVLQIQNVADETLIKDMRGRDRIMHFLGTLKESLISCGEHLNMSVREWNKRKSADDEISMPNPKNIVFRMICKKKREIREMLRQIINTCISDAEIYWLEKDFAGIAKGYEEILRMMEILQDLNESFEQLSGIEIEEEEEKTGENPAKVRKIEPKDEDEDEDENPEDDEAEDETVVKSTSDLQKRAQKAMRIDTKSMVHLMVNLQKFAEINPKGGEIIQKIGGISKVHEQINSSILTFLQFDLKRLDKMLQIIDRNMEPDQTICVKIIENLAAFYENQKICDDSSLVNSLKLKKLGKVCEQLPFWPIFEDPKKHLVDGAVKLEKPQSKCHNENTCMGICNNSTFSQLYPTYKLATNFEVYKNLSIYLENIVNLSQELKEDFGLLIDYFKNLSTYNNIKNANLNISPKCQHPDLNKISADENDRKLEKNKLKCEICRVYHSLIHLRYLIGLGSFHGHPKIEHYLKKLEISKLFEMILEKETRKELVERAEIRSFYKFTCRIHSLTRYIHNYCIRLMDYEEKLRSLSLVENRKTMEELRRSQEGTSDREIREAGHIRYSELIENSIPKLKQFCHEFRYLATLCCENGDEKADCCPICWKDLEDVLAIFPCAHRICHDCFEQLKNENPDSNSIVCSTCSKFFKLIEIIIACQPSRQQSNVINGITLAVKLEETIKLIREILQENEENKIILFTNFEINRPIWTFLTHILGKAKVPFIEVNNVHYGKNMSEFETSKNCRVLLCSLSRCANGLNLTHANHIIFLDPTHLSSVIQQAIGRIARIGQKNEMKVYHMIVETSIDEEIRKIAKNGMNVEGKAIEKTDLTVGQLRQMFGIRPI</sequence>
<dbReference type="Pfam" id="PF00176">
    <property type="entry name" value="SNF2-rel_dom"/>
    <property type="match status" value="1"/>
</dbReference>
<feature type="compositionally biased region" description="Acidic residues" evidence="6">
    <location>
        <begin position="783"/>
        <end position="801"/>
    </location>
</feature>
<dbReference type="InterPro" id="IPR018957">
    <property type="entry name" value="Znf_C3HC4_RING-type"/>
</dbReference>
<dbReference type="InterPro" id="IPR013083">
    <property type="entry name" value="Znf_RING/FYVE/PHD"/>
</dbReference>
<evidence type="ECO:0000256" key="3">
    <source>
        <dbReference type="ARBA" id="ARBA00022801"/>
    </source>
</evidence>
<evidence type="ECO:0008006" key="11">
    <source>
        <dbReference type="Google" id="ProtNLM"/>
    </source>
</evidence>
<reference evidence="9" key="1">
    <citation type="submission" date="2022-11" db="EMBL/GenBank/DDBJ databases">
        <authorList>
            <person name="Kikuchi T."/>
        </authorList>
    </citation>
    <scope>NUCLEOTIDE SEQUENCE</scope>
    <source>
        <strain evidence="9">PS1010</strain>
    </source>
</reference>
<dbReference type="PROSITE" id="PS50089">
    <property type="entry name" value="ZF_RING_2"/>
    <property type="match status" value="1"/>
</dbReference>
<protein>
    <recommendedName>
        <fullName evidence="11">RING-type domain-containing protein</fullName>
    </recommendedName>
</protein>
<dbReference type="GO" id="GO:0008270">
    <property type="term" value="F:zinc ion binding"/>
    <property type="evidence" value="ECO:0007669"/>
    <property type="project" value="UniProtKB-KW"/>
</dbReference>
<evidence type="ECO:0000313" key="10">
    <source>
        <dbReference type="Proteomes" id="UP001152747"/>
    </source>
</evidence>
<feature type="domain" description="Helicase C-terminal" evidence="8">
    <location>
        <begin position="1294"/>
        <end position="1448"/>
    </location>
</feature>
<keyword evidence="2 5" id="KW-0863">Zinc-finger</keyword>
<dbReference type="SUPFAM" id="SSF57850">
    <property type="entry name" value="RING/U-box"/>
    <property type="match status" value="1"/>
</dbReference>
<dbReference type="InterPro" id="IPR000330">
    <property type="entry name" value="SNF2_N"/>
</dbReference>
<dbReference type="InterPro" id="IPR052583">
    <property type="entry name" value="ATP-helicase/E3_Ub-Ligase"/>
</dbReference>
<keyword evidence="1" id="KW-0479">Metal-binding</keyword>
<keyword evidence="3" id="KW-0378">Hydrolase</keyword>
<dbReference type="GO" id="GO:0000209">
    <property type="term" value="P:protein polyubiquitination"/>
    <property type="evidence" value="ECO:0007669"/>
    <property type="project" value="TreeGrafter"/>
</dbReference>
<dbReference type="SUPFAM" id="SSF52540">
    <property type="entry name" value="P-loop containing nucleoside triphosphate hydrolases"/>
    <property type="match status" value="2"/>
</dbReference>
<proteinExistence type="predicted"/>
<evidence type="ECO:0000259" key="7">
    <source>
        <dbReference type="PROSITE" id="PS50089"/>
    </source>
</evidence>
<dbReference type="PANTHER" id="PTHR45865">
    <property type="entry name" value="E3 UBIQUITIN-PROTEIN LIGASE SHPRH FAMILY MEMBER"/>
    <property type="match status" value="1"/>
</dbReference>
<evidence type="ECO:0000313" key="9">
    <source>
        <dbReference type="EMBL" id="CAI5440953.1"/>
    </source>
</evidence>
<dbReference type="SMART" id="SM00490">
    <property type="entry name" value="HELICc"/>
    <property type="match status" value="1"/>
</dbReference>